<dbReference type="AlphaFoldDB" id="A0A368JZN3"/>
<proteinExistence type="predicted"/>
<accession>A0A368JZN3</accession>
<gene>
    <name evidence="1" type="ORF">DUT91_22785</name>
</gene>
<comment type="caution">
    <text evidence="1">The sequence shown here is derived from an EMBL/GenBank/DDBJ whole genome shotgun (WGS) entry which is preliminary data.</text>
</comment>
<organism evidence="1 2">
    <name type="scientific">Phyllobacterium salinisoli</name>
    <dbReference type="NCBI Taxonomy" id="1899321"/>
    <lineage>
        <taxon>Bacteria</taxon>
        <taxon>Pseudomonadati</taxon>
        <taxon>Pseudomonadota</taxon>
        <taxon>Alphaproteobacteria</taxon>
        <taxon>Hyphomicrobiales</taxon>
        <taxon>Phyllobacteriaceae</taxon>
        <taxon>Phyllobacterium</taxon>
    </lineage>
</organism>
<reference evidence="1 2" key="1">
    <citation type="submission" date="2018-07" db="EMBL/GenBank/DDBJ databases">
        <title>The draft genome of Phyllobacterium salinisoli.</title>
        <authorList>
            <person name="Liu L."/>
            <person name="Li L."/>
            <person name="Zhang X."/>
            <person name="Liang L."/>
        </authorList>
    </citation>
    <scope>NUCLEOTIDE SEQUENCE [LARGE SCALE GENOMIC DNA]</scope>
    <source>
        <strain evidence="1 2">LLAN61</strain>
    </source>
</reference>
<sequence>MASPEFQSADGDQRLELITKFLESDKPKTKLTKAKPNGKAWVPDDNAVSVIAKPRPKGFSLDLTEKDARPFGEWISSNLDSLYPAFRQSEK</sequence>
<evidence type="ECO:0000313" key="2">
    <source>
        <dbReference type="Proteomes" id="UP000253420"/>
    </source>
</evidence>
<dbReference type="Proteomes" id="UP000253420">
    <property type="component" value="Unassembled WGS sequence"/>
</dbReference>
<name>A0A368JZN3_9HYPH</name>
<dbReference type="EMBL" id="QOZG01000019">
    <property type="protein sequence ID" value="RCS21632.1"/>
    <property type="molecule type" value="Genomic_DNA"/>
</dbReference>
<keyword evidence="2" id="KW-1185">Reference proteome</keyword>
<protein>
    <submittedName>
        <fullName evidence="1">Uncharacterized protein</fullName>
    </submittedName>
</protein>
<evidence type="ECO:0000313" key="1">
    <source>
        <dbReference type="EMBL" id="RCS21632.1"/>
    </source>
</evidence>